<organism evidence="7 8">
    <name type="scientific">Patella caerulea</name>
    <name type="common">Rayed Mediterranean limpet</name>
    <dbReference type="NCBI Taxonomy" id="87958"/>
    <lineage>
        <taxon>Eukaryota</taxon>
        <taxon>Metazoa</taxon>
        <taxon>Spiralia</taxon>
        <taxon>Lophotrochozoa</taxon>
        <taxon>Mollusca</taxon>
        <taxon>Gastropoda</taxon>
        <taxon>Patellogastropoda</taxon>
        <taxon>Patelloidea</taxon>
        <taxon>Patellidae</taxon>
        <taxon>Patella</taxon>
    </lineage>
</organism>
<evidence type="ECO:0000313" key="7">
    <source>
        <dbReference type="EMBL" id="KAK6169243.1"/>
    </source>
</evidence>
<feature type="compositionally biased region" description="Basic and acidic residues" evidence="5">
    <location>
        <begin position="159"/>
        <end position="171"/>
    </location>
</feature>
<accession>A0AAN8GAF4</accession>
<evidence type="ECO:0000256" key="2">
    <source>
        <dbReference type="ARBA" id="ARBA00022902"/>
    </source>
</evidence>
<dbReference type="SUPFAM" id="SSF47459">
    <property type="entry name" value="HLH, helix-loop-helix DNA-binding domain"/>
    <property type="match status" value="1"/>
</dbReference>
<dbReference type="Gene3D" id="4.10.280.10">
    <property type="entry name" value="Helix-loop-helix DNA-binding domain"/>
    <property type="match status" value="1"/>
</dbReference>
<dbReference type="GO" id="GO:0005634">
    <property type="term" value="C:nucleus"/>
    <property type="evidence" value="ECO:0007669"/>
    <property type="project" value="UniProtKB-SubCell"/>
</dbReference>
<dbReference type="PANTHER" id="PTHR23349">
    <property type="entry name" value="BASIC HELIX-LOOP-HELIX TRANSCRIPTION FACTOR, TWIST"/>
    <property type="match status" value="1"/>
</dbReference>
<keyword evidence="4" id="KW-0539">Nucleus</keyword>
<feature type="domain" description="BHLH" evidence="6">
    <location>
        <begin position="78"/>
        <end position="130"/>
    </location>
</feature>
<proteinExistence type="predicted"/>
<dbReference type="GO" id="GO:0000981">
    <property type="term" value="F:DNA-binding transcription factor activity, RNA polymerase II-specific"/>
    <property type="evidence" value="ECO:0007669"/>
    <property type="project" value="TreeGrafter"/>
</dbReference>
<dbReference type="AlphaFoldDB" id="A0AAN8GAF4"/>
<comment type="subcellular location">
    <subcellularLocation>
        <location evidence="1">Nucleus</location>
    </subcellularLocation>
</comment>
<dbReference type="PANTHER" id="PTHR23349:SF108">
    <property type="entry name" value="BHLH DOMAIN-CONTAINING PROTEIN"/>
    <property type="match status" value="1"/>
</dbReference>
<reference evidence="7 8" key="1">
    <citation type="submission" date="2024-01" db="EMBL/GenBank/DDBJ databases">
        <title>The genome of the rayed Mediterranean limpet Patella caerulea (Linnaeus, 1758).</title>
        <authorList>
            <person name="Anh-Thu Weber A."/>
            <person name="Halstead-Nussloch G."/>
        </authorList>
    </citation>
    <scope>NUCLEOTIDE SEQUENCE [LARGE SCALE GENOMIC DNA]</scope>
    <source>
        <strain evidence="7">AATW-2023a</strain>
        <tissue evidence="7">Whole specimen</tissue>
    </source>
</reference>
<name>A0AAN8GAF4_PATCE</name>
<dbReference type="PROSITE" id="PS50888">
    <property type="entry name" value="BHLH"/>
    <property type="match status" value="1"/>
</dbReference>
<evidence type="ECO:0000259" key="6">
    <source>
        <dbReference type="PROSITE" id="PS50888"/>
    </source>
</evidence>
<evidence type="ECO:0000256" key="1">
    <source>
        <dbReference type="ARBA" id="ARBA00004123"/>
    </source>
</evidence>
<evidence type="ECO:0000256" key="5">
    <source>
        <dbReference type="SAM" id="MobiDB-lite"/>
    </source>
</evidence>
<dbReference type="GO" id="GO:0000977">
    <property type="term" value="F:RNA polymerase II transcription regulatory region sequence-specific DNA binding"/>
    <property type="evidence" value="ECO:0007669"/>
    <property type="project" value="TreeGrafter"/>
</dbReference>
<keyword evidence="8" id="KW-1185">Reference proteome</keyword>
<dbReference type="Proteomes" id="UP001347796">
    <property type="component" value="Unassembled WGS sequence"/>
</dbReference>
<keyword evidence="2" id="KW-0524">Neurogenesis</keyword>
<gene>
    <name evidence="7" type="ORF">SNE40_020328</name>
</gene>
<dbReference type="GO" id="GO:0046983">
    <property type="term" value="F:protein dimerization activity"/>
    <property type="evidence" value="ECO:0007669"/>
    <property type="project" value="InterPro"/>
</dbReference>
<dbReference type="CDD" id="cd19724">
    <property type="entry name" value="bHLH_TS_ASCL3_like"/>
    <property type="match status" value="1"/>
</dbReference>
<evidence type="ECO:0000256" key="4">
    <source>
        <dbReference type="ARBA" id="ARBA00023242"/>
    </source>
</evidence>
<evidence type="ECO:0000313" key="8">
    <source>
        <dbReference type="Proteomes" id="UP001347796"/>
    </source>
</evidence>
<dbReference type="EMBL" id="JAZGQO010000015">
    <property type="protein sequence ID" value="KAK6169243.1"/>
    <property type="molecule type" value="Genomic_DNA"/>
</dbReference>
<sequence>MNQHIGTYMEMNSVRLSSPTCEDLGIPFDAEDEHYPMTCRNVMIKNPSLHLEGLKYDVSHFSPVCMIPLPDSLTLEPNFIRRRNERERDRVRCVNEGYERLKEHLPLENKEKRISKVETLRSAIQYIKHLQSLLAETDDDSFYNMASSRKRKINDSSTELDKNLKMRRQSDDAESDG</sequence>
<evidence type="ECO:0000256" key="3">
    <source>
        <dbReference type="ARBA" id="ARBA00023125"/>
    </source>
</evidence>
<dbReference type="Pfam" id="PF00010">
    <property type="entry name" value="HLH"/>
    <property type="match status" value="1"/>
</dbReference>
<protein>
    <recommendedName>
        <fullName evidence="6">BHLH domain-containing protein</fullName>
    </recommendedName>
</protein>
<feature type="region of interest" description="Disordered" evidence="5">
    <location>
        <begin position="149"/>
        <end position="177"/>
    </location>
</feature>
<dbReference type="SMART" id="SM00353">
    <property type="entry name" value="HLH"/>
    <property type="match status" value="1"/>
</dbReference>
<keyword evidence="3" id="KW-0238">DNA-binding</keyword>
<dbReference type="FunFam" id="4.10.280.10:FF:000029">
    <property type="entry name" value="Achaete-scute family bHLH transcription factor 1"/>
    <property type="match status" value="1"/>
</dbReference>
<comment type="caution">
    <text evidence="7">The sequence shown here is derived from an EMBL/GenBank/DDBJ whole genome shotgun (WGS) entry which is preliminary data.</text>
</comment>
<dbReference type="GO" id="GO:0007399">
    <property type="term" value="P:nervous system development"/>
    <property type="evidence" value="ECO:0007669"/>
    <property type="project" value="UniProtKB-KW"/>
</dbReference>
<dbReference type="InterPro" id="IPR036638">
    <property type="entry name" value="HLH_DNA-bd_sf"/>
</dbReference>
<dbReference type="InterPro" id="IPR050283">
    <property type="entry name" value="E-box_TF_Regulators"/>
</dbReference>
<dbReference type="InterPro" id="IPR011598">
    <property type="entry name" value="bHLH_dom"/>
</dbReference>